<dbReference type="RefSeq" id="WP_190928283.1">
    <property type="nucleotide sequence ID" value="NZ_JACXJA010000015.1"/>
</dbReference>
<dbReference type="Pfam" id="PF08713">
    <property type="entry name" value="DNA_alkylation"/>
    <property type="match status" value="1"/>
</dbReference>
<dbReference type="Gene3D" id="1.25.10.90">
    <property type="match status" value="1"/>
</dbReference>
<dbReference type="EMBL" id="JACXJA010000015">
    <property type="protein sequence ID" value="MBD2862944.1"/>
    <property type="molecule type" value="Genomic_DNA"/>
</dbReference>
<organism evidence="1 2">
    <name type="scientific">Paenibacillus oceani</name>
    <dbReference type="NCBI Taxonomy" id="2772510"/>
    <lineage>
        <taxon>Bacteria</taxon>
        <taxon>Bacillati</taxon>
        <taxon>Bacillota</taxon>
        <taxon>Bacilli</taxon>
        <taxon>Bacillales</taxon>
        <taxon>Paenibacillaceae</taxon>
        <taxon>Paenibacillus</taxon>
    </lineage>
</organism>
<dbReference type="CDD" id="cd06561">
    <property type="entry name" value="AlkD_like"/>
    <property type="match status" value="1"/>
</dbReference>
<name>A0A927C8R7_9BACL</name>
<dbReference type="AlphaFoldDB" id="A0A927C8R7"/>
<gene>
    <name evidence="1" type="ORF">IDH45_13210</name>
</gene>
<proteinExistence type="predicted"/>
<dbReference type="PANTHER" id="PTHR34070:SF1">
    <property type="entry name" value="DNA ALKYLATION REPAIR PROTEIN"/>
    <property type="match status" value="1"/>
</dbReference>
<protein>
    <submittedName>
        <fullName evidence="1">DNA alkylation repair protein</fullName>
    </submittedName>
</protein>
<comment type="caution">
    <text evidence="1">The sequence shown here is derived from an EMBL/GenBank/DDBJ whole genome shotgun (WGS) entry which is preliminary data.</text>
</comment>
<evidence type="ECO:0000313" key="1">
    <source>
        <dbReference type="EMBL" id="MBD2862944.1"/>
    </source>
</evidence>
<dbReference type="PANTHER" id="PTHR34070">
    <property type="entry name" value="ARMADILLO-TYPE FOLD"/>
    <property type="match status" value="1"/>
</dbReference>
<keyword evidence="2" id="KW-1185">Reference proteome</keyword>
<sequence>MELSIREQLLELADEEYRTFSASLIPTIDHVMGVRLPELRKLAKTIARRDWRSYLKQADGDYFEEVMLQGMVIGYAQAELEELLALVADFVPKIDNWSVCDSFCTGLKFTSVNKASVWAFIQPYLRSESEYELRFGVVMLLMYYTDKPYIQSVLSLLDSIRHEGYYVKMAVAWAISVCYVKQPEPTMHYLHNHSLDAFTYNKALQKITESNRVHPDMKKTIRRMKQTGTKRHNDS</sequence>
<dbReference type="SUPFAM" id="SSF48371">
    <property type="entry name" value="ARM repeat"/>
    <property type="match status" value="1"/>
</dbReference>
<dbReference type="InterPro" id="IPR014825">
    <property type="entry name" value="DNA_alkylation"/>
</dbReference>
<dbReference type="InterPro" id="IPR016024">
    <property type="entry name" value="ARM-type_fold"/>
</dbReference>
<dbReference type="Proteomes" id="UP000639396">
    <property type="component" value="Unassembled WGS sequence"/>
</dbReference>
<accession>A0A927C8R7</accession>
<evidence type="ECO:0000313" key="2">
    <source>
        <dbReference type="Proteomes" id="UP000639396"/>
    </source>
</evidence>
<reference evidence="1" key="1">
    <citation type="submission" date="2020-09" db="EMBL/GenBank/DDBJ databases">
        <title>A novel bacterium of genus Paenibacillus, isolated from South China Sea.</title>
        <authorList>
            <person name="Huang H."/>
            <person name="Mo K."/>
            <person name="Hu Y."/>
        </authorList>
    </citation>
    <scope>NUCLEOTIDE SEQUENCE</scope>
    <source>
        <strain evidence="1">IB182363</strain>
    </source>
</reference>